<reference evidence="6" key="1">
    <citation type="journal article" date="2014" name="Int. J. Syst. Evol. Microbiol.">
        <title>Complete genome sequence of Corynebacterium casei LMG S-19264T (=DSM 44701T), isolated from a smear-ripened cheese.</title>
        <authorList>
            <consortium name="US DOE Joint Genome Institute (JGI-PGF)"/>
            <person name="Walter F."/>
            <person name="Albersmeier A."/>
            <person name="Kalinowski J."/>
            <person name="Ruckert C."/>
        </authorList>
    </citation>
    <scope>NUCLEOTIDE SEQUENCE</scope>
    <source>
        <strain evidence="6">CGMCC 1.6333</strain>
    </source>
</reference>
<dbReference type="GO" id="GO:0005524">
    <property type="term" value="F:ATP binding"/>
    <property type="evidence" value="ECO:0007669"/>
    <property type="project" value="InterPro"/>
</dbReference>
<keyword evidence="6" id="KW-0067">ATP-binding</keyword>
<gene>
    <name evidence="6" type="ORF">GCM10011351_07330</name>
</gene>
<dbReference type="InterPro" id="IPR049730">
    <property type="entry name" value="SNF2/RAD54-like_C"/>
</dbReference>
<dbReference type="InterPro" id="IPR007527">
    <property type="entry name" value="Znf_SWIM"/>
</dbReference>
<evidence type="ECO:0000256" key="2">
    <source>
        <dbReference type="PROSITE-ProRule" id="PRU00325"/>
    </source>
</evidence>
<feature type="domain" description="Helicase C-terminal" evidence="5">
    <location>
        <begin position="893"/>
        <end position="1054"/>
    </location>
</feature>
<keyword evidence="6" id="KW-0547">Nucleotide-binding</keyword>
<keyword evidence="7" id="KW-1185">Reference proteome</keyword>
<keyword evidence="6" id="KW-0347">Helicase</keyword>
<dbReference type="OrthoDB" id="9760715at2"/>
<dbReference type="InterPro" id="IPR001650">
    <property type="entry name" value="Helicase_C-like"/>
</dbReference>
<evidence type="ECO:0000313" key="6">
    <source>
        <dbReference type="EMBL" id="GGM24111.1"/>
    </source>
</evidence>
<keyword evidence="2" id="KW-0863">Zinc-finger</keyword>
<dbReference type="GO" id="GO:0008270">
    <property type="term" value="F:zinc ion binding"/>
    <property type="evidence" value="ECO:0007669"/>
    <property type="project" value="UniProtKB-KW"/>
</dbReference>
<organism evidence="6 7">
    <name type="scientific">Paraliobacillus quinghaiensis</name>
    <dbReference type="NCBI Taxonomy" id="470815"/>
    <lineage>
        <taxon>Bacteria</taxon>
        <taxon>Bacillati</taxon>
        <taxon>Bacillota</taxon>
        <taxon>Bacilli</taxon>
        <taxon>Bacillales</taxon>
        <taxon>Bacillaceae</taxon>
        <taxon>Paraliobacillus</taxon>
    </lineage>
</organism>
<dbReference type="InterPro" id="IPR014001">
    <property type="entry name" value="Helicase_ATP-bd"/>
</dbReference>
<comment type="caution">
    <text evidence="6">The sequence shown here is derived from an EMBL/GenBank/DDBJ whole genome shotgun (WGS) entry which is preliminary data.</text>
</comment>
<dbReference type="InterPro" id="IPR027417">
    <property type="entry name" value="P-loop_NTPase"/>
</dbReference>
<sequence>MEIKLNKKIIEQTCGKVSYKSGDAFYRANKVKVESVTSKVCVATVVGTEDFHVIIKKDLSENFHATCSCPKLASITKDCQHVAAVLIAIHDQQSLQHANNLTNGLVEIFQESTPRPSGQQVHFESREVVDTKFILKPIDIVEEGNLFAVELVINSVKVEDIRTFLKDVNEGIPSKLSSSLMFNLNDHCFEKETDNVIQEFFKLMKDERVYFDKDKRNSAGAISNSQLVITPNYWRELLPLLIKAPLVAVKYEQTTYPKIQLTEERLPIHFELVETEDKLYHLKVSGMKDILLLFTYNDVFFNGKIAQLEPQQCKQLSEVNRMLVGLNTDKIPISQQQLHFFLEKVIPGLRALGEVTITAGIQNKISDAPLMAKLYLDRVQNRLLAGLEFHYGNIVINPLENSNETLNTVFIRDTDKEAKILRLMEDSLFATTDSGYVLYNEELEYDFLYNKLPEMQQLAQVYTTTAIRNRIVKANSFPKIRVKFKRERTNWLEFKFEMDGIRDDDIRDLLEALEEKRKYYRLKDGGLLALDTREFEEINRFLQGLPEGKSGDLEDGLTMPIEKYMEVLDSVESSKTFLVESSFKNFLKDIEKQGTMKFAIPESLAPILREYQIEGYQWLKTLAEYGFGGILADDMGLGKTVQSITYILSELTNIREVQKPVLIVCPSSLIYNWLNELAKFTPEINATVIAGNKNQRSKQKKTVQQIDVVITSYPILRQDINYFEKEKYHTVFFDEAQAFKNPITQTARAVKRIKADHKFALTGTPVENSIEELWAIFHVVFPDLFLGLKQYSTLSRKMIARRASPFLLRRLKTDVLKELPDKKESIESVELLSEQKQLYAAYLAKLKHDTLKHLDKETFRKNKIQILAGLTRLRQICCHPSLFIDNYSGTSAKFEQLMDIIKEAKLSGRRVLIFSQFTKMLELIGKELTKKDLSFFYLDGQTPAEDRMKICDSFNAGARDLFLISMKAGGQGLNLTGADTVIFFDSWWNPAVEEQAADRAYRIGQKSDVQVIKLVAKGTVEEKMLELQDKKRHLIGELMDPEEEVTSTITEEDIKDILMI</sequence>
<dbReference type="GO" id="GO:0016787">
    <property type="term" value="F:hydrolase activity"/>
    <property type="evidence" value="ECO:0007669"/>
    <property type="project" value="UniProtKB-KW"/>
</dbReference>
<accession>A0A917WS70</accession>
<evidence type="ECO:0000259" key="5">
    <source>
        <dbReference type="PROSITE" id="PS51194"/>
    </source>
</evidence>
<feature type="domain" description="SWIM-type" evidence="3">
    <location>
        <begin position="51"/>
        <end position="90"/>
    </location>
</feature>
<dbReference type="GO" id="GO:0004386">
    <property type="term" value="F:helicase activity"/>
    <property type="evidence" value="ECO:0007669"/>
    <property type="project" value="UniProtKB-KW"/>
</dbReference>
<evidence type="ECO:0000259" key="4">
    <source>
        <dbReference type="PROSITE" id="PS51192"/>
    </source>
</evidence>
<proteinExistence type="predicted"/>
<dbReference type="RefSeq" id="WP_117152405.1">
    <property type="nucleotide sequence ID" value="NZ_BMLG01000001.1"/>
</dbReference>
<keyword evidence="2" id="KW-0862">Zinc</keyword>
<dbReference type="EMBL" id="BMLG01000001">
    <property type="protein sequence ID" value="GGM24111.1"/>
    <property type="molecule type" value="Genomic_DNA"/>
</dbReference>
<dbReference type="PROSITE" id="PS50966">
    <property type="entry name" value="ZF_SWIM"/>
    <property type="match status" value="1"/>
</dbReference>
<dbReference type="SMART" id="SM00490">
    <property type="entry name" value="HELICc"/>
    <property type="match status" value="1"/>
</dbReference>
<protein>
    <submittedName>
        <fullName evidence="6">Helicase SNF</fullName>
    </submittedName>
</protein>
<evidence type="ECO:0000259" key="3">
    <source>
        <dbReference type="PROSITE" id="PS50966"/>
    </source>
</evidence>
<dbReference type="PROSITE" id="PS51194">
    <property type="entry name" value="HELICASE_CTER"/>
    <property type="match status" value="1"/>
</dbReference>
<dbReference type="FunFam" id="3.40.50.300:FF:000533">
    <property type="entry name" value="Helicase, Snf2 family"/>
    <property type="match status" value="1"/>
</dbReference>
<dbReference type="PANTHER" id="PTHR10799">
    <property type="entry name" value="SNF2/RAD54 HELICASE FAMILY"/>
    <property type="match status" value="1"/>
</dbReference>
<dbReference type="SUPFAM" id="SSF52540">
    <property type="entry name" value="P-loop containing nucleoside triphosphate hydrolases"/>
    <property type="match status" value="2"/>
</dbReference>
<dbReference type="Pfam" id="PF08455">
    <property type="entry name" value="SNF2_assoc"/>
    <property type="match status" value="1"/>
</dbReference>
<dbReference type="InterPro" id="IPR038718">
    <property type="entry name" value="SNF2-like_sf"/>
</dbReference>
<dbReference type="Gene3D" id="3.40.50.300">
    <property type="entry name" value="P-loop containing nucleotide triphosphate hydrolases"/>
    <property type="match status" value="1"/>
</dbReference>
<name>A0A917WS70_9BACI</name>
<dbReference type="PROSITE" id="PS51192">
    <property type="entry name" value="HELICASE_ATP_BIND_1"/>
    <property type="match status" value="1"/>
</dbReference>
<dbReference type="AlphaFoldDB" id="A0A917WS70"/>
<keyword evidence="1" id="KW-0378">Hydrolase</keyword>
<evidence type="ECO:0000256" key="1">
    <source>
        <dbReference type="ARBA" id="ARBA00022801"/>
    </source>
</evidence>
<dbReference type="Proteomes" id="UP000618460">
    <property type="component" value="Unassembled WGS sequence"/>
</dbReference>
<reference evidence="6" key="2">
    <citation type="submission" date="2020-09" db="EMBL/GenBank/DDBJ databases">
        <authorList>
            <person name="Sun Q."/>
            <person name="Zhou Y."/>
        </authorList>
    </citation>
    <scope>NUCLEOTIDE SEQUENCE</scope>
    <source>
        <strain evidence="6">CGMCC 1.6333</strain>
    </source>
</reference>
<dbReference type="InterPro" id="IPR013663">
    <property type="entry name" value="Helicase_SWF/SNF/SWI_bac"/>
</dbReference>
<dbReference type="Gene3D" id="3.40.50.10810">
    <property type="entry name" value="Tandem AAA-ATPase domain"/>
    <property type="match status" value="1"/>
</dbReference>
<evidence type="ECO:0000313" key="7">
    <source>
        <dbReference type="Proteomes" id="UP000618460"/>
    </source>
</evidence>
<dbReference type="SMART" id="SM00487">
    <property type="entry name" value="DEXDc"/>
    <property type="match status" value="1"/>
</dbReference>
<keyword evidence="2" id="KW-0479">Metal-binding</keyword>
<dbReference type="CDD" id="cd18793">
    <property type="entry name" value="SF2_C_SNF"/>
    <property type="match status" value="1"/>
</dbReference>
<feature type="domain" description="Helicase ATP-binding" evidence="4">
    <location>
        <begin position="620"/>
        <end position="783"/>
    </location>
</feature>
<dbReference type="Pfam" id="PF00176">
    <property type="entry name" value="SNF2-rel_dom"/>
    <property type="match status" value="1"/>
</dbReference>
<dbReference type="InterPro" id="IPR000330">
    <property type="entry name" value="SNF2_N"/>
</dbReference>
<dbReference type="Pfam" id="PF00271">
    <property type="entry name" value="Helicase_C"/>
    <property type="match status" value="1"/>
</dbReference>